<dbReference type="Proteomes" id="UP001235939">
    <property type="component" value="Chromosome 16"/>
</dbReference>
<keyword evidence="2" id="KW-1185">Reference proteome</keyword>
<proteinExistence type="predicted"/>
<name>A0ABY6LCA8_9ARAC</name>
<organism evidence="1 2">
    <name type="scientific">Cordylochernes scorpioides</name>
    <dbReference type="NCBI Taxonomy" id="51811"/>
    <lineage>
        <taxon>Eukaryota</taxon>
        <taxon>Metazoa</taxon>
        <taxon>Ecdysozoa</taxon>
        <taxon>Arthropoda</taxon>
        <taxon>Chelicerata</taxon>
        <taxon>Arachnida</taxon>
        <taxon>Pseudoscorpiones</taxon>
        <taxon>Cheliferoidea</taxon>
        <taxon>Chernetidae</taxon>
        <taxon>Cordylochernes</taxon>
    </lineage>
</organism>
<accession>A0ABY6LCA8</accession>
<evidence type="ECO:0000313" key="1">
    <source>
        <dbReference type="EMBL" id="UYV78805.1"/>
    </source>
</evidence>
<sequence length="71" mass="8382">MLQWPPDLAKVQPHQRVQVTKRGFGTFVIDELNSFKIKQEQIFIVDHFIFLGSRIDKMGGWLEEVERRIAL</sequence>
<evidence type="ECO:0000313" key="2">
    <source>
        <dbReference type="Proteomes" id="UP001235939"/>
    </source>
</evidence>
<protein>
    <submittedName>
        <fullName evidence="1">Uncharacterized protein</fullName>
    </submittedName>
</protein>
<reference evidence="1 2" key="1">
    <citation type="submission" date="2022-01" db="EMBL/GenBank/DDBJ databases">
        <title>A chromosomal length assembly of Cordylochernes scorpioides.</title>
        <authorList>
            <person name="Zeh D."/>
            <person name="Zeh J."/>
        </authorList>
    </citation>
    <scope>NUCLEOTIDE SEQUENCE [LARGE SCALE GENOMIC DNA]</scope>
    <source>
        <strain evidence="1">IN4F17</strain>
        <tissue evidence="1">Whole Body</tissue>
    </source>
</reference>
<gene>
    <name evidence="1" type="ORF">LAZ67_16002841</name>
</gene>
<dbReference type="EMBL" id="CP092878">
    <property type="protein sequence ID" value="UYV78805.1"/>
    <property type="molecule type" value="Genomic_DNA"/>
</dbReference>